<dbReference type="Proteomes" id="UP001279734">
    <property type="component" value="Unassembled WGS sequence"/>
</dbReference>
<proteinExistence type="predicted"/>
<sequence length="93" mass="10601">MRLAFLFDAGEWRLLLLQGWPQHVPISSAGVILYSWDPHLPPPSDLVRDSIMVMKSSQGDVVMAHWPFLRFVRERAFRGAAGFFLMGYNLILG</sequence>
<accession>A0AAD3S8Q8</accession>
<evidence type="ECO:0000313" key="1">
    <source>
        <dbReference type="EMBL" id="GMH06111.1"/>
    </source>
</evidence>
<keyword evidence="2" id="KW-1185">Reference proteome</keyword>
<dbReference type="AlphaFoldDB" id="A0AAD3S8Q8"/>
<organism evidence="1 2">
    <name type="scientific">Nepenthes gracilis</name>
    <name type="common">Slender pitcher plant</name>
    <dbReference type="NCBI Taxonomy" id="150966"/>
    <lineage>
        <taxon>Eukaryota</taxon>
        <taxon>Viridiplantae</taxon>
        <taxon>Streptophyta</taxon>
        <taxon>Embryophyta</taxon>
        <taxon>Tracheophyta</taxon>
        <taxon>Spermatophyta</taxon>
        <taxon>Magnoliopsida</taxon>
        <taxon>eudicotyledons</taxon>
        <taxon>Gunneridae</taxon>
        <taxon>Pentapetalae</taxon>
        <taxon>Caryophyllales</taxon>
        <taxon>Nepenthaceae</taxon>
        <taxon>Nepenthes</taxon>
    </lineage>
</organism>
<evidence type="ECO:0000313" key="2">
    <source>
        <dbReference type="Proteomes" id="UP001279734"/>
    </source>
</evidence>
<protein>
    <submittedName>
        <fullName evidence="1">Uncharacterized protein</fullName>
    </submittedName>
</protein>
<comment type="caution">
    <text evidence="1">The sequence shown here is derived from an EMBL/GenBank/DDBJ whole genome shotgun (WGS) entry which is preliminary data.</text>
</comment>
<reference evidence="1" key="1">
    <citation type="submission" date="2023-05" db="EMBL/GenBank/DDBJ databases">
        <title>Nepenthes gracilis genome sequencing.</title>
        <authorList>
            <person name="Fukushima K."/>
        </authorList>
    </citation>
    <scope>NUCLEOTIDE SEQUENCE</scope>
    <source>
        <strain evidence="1">SING2019-196</strain>
    </source>
</reference>
<gene>
    <name evidence="1" type="ORF">Nepgr_007951</name>
</gene>
<dbReference type="EMBL" id="BSYO01000006">
    <property type="protein sequence ID" value="GMH06111.1"/>
    <property type="molecule type" value="Genomic_DNA"/>
</dbReference>
<name>A0AAD3S8Q8_NEPGR</name>